<feature type="region of interest" description="Disordered" evidence="2">
    <location>
        <begin position="235"/>
        <end position="270"/>
    </location>
</feature>
<feature type="coiled-coil region" evidence="1">
    <location>
        <begin position="283"/>
        <end position="360"/>
    </location>
</feature>
<evidence type="ECO:0000256" key="2">
    <source>
        <dbReference type="SAM" id="MobiDB-lite"/>
    </source>
</evidence>
<gene>
    <name evidence="3" type="ORF">B0J13DRAFT_214077</name>
</gene>
<keyword evidence="4" id="KW-1185">Reference proteome</keyword>
<organism evidence="3 4">
    <name type="scientific">Dactylonectria estremocensis</name>
    <dbReference type="NCBI Taxonomy" id="1079267"/>
    <lineage>
        <taxon>Eukaryota</taxon>
        <taxon>Fungi</taxon>
        <taxon>Dikarya</taxon>
        <taxon>Ascomycota</taxon>
        <taxon>Pezizomycotina</taxon>
        <taxon>Sordariomycetes</taxon>
        <taxon>Hypocreomycetidae</taxon>
        <taxon>Hypocreales</taxon>
        <taxon>Nectriaceae</taxon>
        <taxon>Dactylonectria</taxon>
    </lineage>
</organism>
<evidence type="ECO:0000313" key="3">
    <source>
        <dbReference type="EMBL" id="KAH7154978.1"/>
    </source>
</evidence>
<dbReference type="OrthoDB" id="5082913at2759"/>
<comment type="caution">
    <text evidence="3">The sequence shown here is derived from an EMBL/GenBank/DDBJ whole genome shotgun (WGS) entry which is preliminary data.</text>
</comment>
<feature type="region of interest" description="Disordered" evidence="2">
    <location>
        <begin position="367"/>
        <end position="389"/>
    </location>
</feature>
<sequence length="854" mass="96547">MAGQNRRPDLPRRSDISDRPYDRREERERPYEDRSPVRRQSSPQNAYSRRNSNSRQDQGPDYRQDRRESRKYSRDRSPDQSPDRSRDRDRGRDRDMPPNAPQGPPSKSRPWPTPTKPGKIPGRGLETQRTTKPGPRGTTKNAVINPLTKLVCERVSWMQKKEEAEKRLAKLRDDHARSGIRHMDFPSVTVMFQAQTKSATSDVAMCNDSIKKVDDQLQSQFGQLSTNQLLSNLAGQAHAQSDPTKGEPTKSQPPDPEKRPKNPGTSTSESLTLQLDQKLNEFKQKFDNDLQDLKGQFEATREERESLKLENTYLKKSQVETARKIEELQDKCKSLEQKSVANLTAAKIQLTAMNEQVNKEFANLTTKYQPKSQPQPEPKLPPKPEPGISDAQFTSVVRSQNDKIATLNVKLNSALSSISKFDEQLPSQVKELRESSLQMEKKIPDVSQLNSSVSDHGRRILDQKTMLDTTMAHLASLQSLVSDIPLDKLRLLLEDVPAIWKRLKEDDARTKPDIMTKERVYDMLKCELATAVQKLTDPNPMTEERVREVLRPELANAVDQLLKNNARSEANAMTEEKVREVLKPELANVVDQLLKNTASSESNAVTEAKVRAMLKPELANAAEMLLKDTAKSNSSAMTEDGVREISKQELTVSAKRLQETLSARLEVMATHFGGLIDQERFARVKVNEKIGNLSDRVLSLEKGADGVNSPTDSASSFRRACQMANAAQDKWNDHTAAQIYQQSKEVEGHRNTLSTLTAQTEELRDELRKGHEGHQMQIMHLSAWVNAFNTRRMYNDIVAHINATTPTGLNLTNQMRALSSRLDTLENKEDREDETGVKKRKAPNGNAMLIHNNN</sequence>
<feature type="region of interest" description="Disordered" evidence="2">
    <location>
        <begin position="821"/>
        <end position="854"/>
    </location>
</feature>
<keyword evidence="1" id="KW-0175">Coiled coil</keyword>
<name>A0A9P9F7S3_9HYPO</name>
<reference evidence="3" key="1">
    <citation type="journal article" date="2021" name="Nat. Commun.">
        <title>Genetic determinants of endophytism in the Arabidopsis root mycobiome.</title>
        <authorList>
            <person name="Mesny F."/>
            <person name="Miyauchi S."/>
            <person name="Thiergart T."/>
            <person name="Pickel B."/>
            <person name="Atanasova L."/>
            <person name="Karlsson M."/>
            <person name="Huettel B."/>
            <person name="Barry K.W."/>
            <person name="Haridas S."/>
            <person name="Chen C."/>
            <person name="Bauer D."/>
            <person name="Andreopoulos W."/>
            <person name="Pangilinan J."/>
            <person name="LaButti K."/>
            <person name="Riley R."/>
            <person name="Lipzen A."/>
            <person name="Clum A."/>
            <person name="Drula E."/>
            <person name="Henrissat B."/>
            <person name="Kohler A."/>
            <person name="Grigoriev I.V."/>
            <person name="Martin F.M."/>
            <person name="Hacquard S."/>
        </authorList>
    </citation>
    <scope>NUCLEOTIDE SEQUENCE</scope>
    <source>
        <strain evidence="3">MPI-CAGE-AT-0021</strain>
    </source>
</reference>
<feature type="compositionally biased region" description="Basic and acidic residues" evidence="2">
    <location>
        <begin position="58"/>
        <end position="96"/>
    </location>
</feature>
<evidence type="ECO:0000256" key="1">
    <source>
        <dbReference type="SAM" id="Coils"/>
    </source>
</evidence>
<dbReference type="EMBL" id="JAGMUU010000004">
    <property type="protein sequence ID" value="KAH7154978.1"/>
    <property type="molecule type" value="Genomic_DNA"/>
</dbReference>
<feature type="coiled-coil region" evidence="1">
    <location>
        <begin position="154"/>
        <end position="181"/>
    </location>
</feature>
<feature type="compositionally biased region" description="Polar residues" evidence="2">
    <location>
        <begin position="38"/>
        <end position="57"/>
    </location>
</feature>
<dbReference type="AlphaFoldDB" id="A0A9P9F7S3"/>
<proteinExistence type="predicted"/>
<protein>
    <submittedName>
        <fullName evidence="3">Uncharacterized protein</fullName>
    </submittedName>
</protein>
<feature type="compositionally biased region" description="Basic and acidic residues" evidence="2">
    <location>
        <begin position="1"/>
        <end position="36"/>
    </location>
</feature>
<feature type="compositionally biased region" description="Basic and acidic residues" evidence="2">
    <location>
        <begin position="823"/>
        <end position="837"/>
    </location>
</feature>
<feature type="compositionally biased region" description="Pro residues" evidence="2">
    <location>
        <begin position="373"/>
        <end position="385"/>
    </location>
</feature>
<feature type="region of interest" description="Disordered" evidence="2">
    <location>
        <begin position="1"/>
        <end position="143"/>
    </location>
</feature>
<evidence type="ECO:0000313" key="4">
    <source>
        <dbReference type="Proteomes" id="UP000717696"/>
    </source>
</evidence>
<accession>A0A9P9F7S3</accession>
<dbReference type="Proteomes" id="UP000717696">
    <property type="component" value="Unassembled WGS sequence"/>
</dbReference>